<sequence length="191" mass="21561">MKPKKTETNETEPSGYARESRPEKVVARLRPHARVLAWPTLLLFVLAGATGYFFGNLPEPWQNAALLAGAIVFAVLGWLLPLAAWLTKRYTITTRRIIFRHGFFVRTRQELLHSRGYDVSVRQNWVQAGFHSGTVLINSGLEHPLVLKDVPNVDLVQSTLHDLMEQATTVMGSRRQEQSALAAESAFWGRR</sequence>
<name>A0A1H8CJA7_9MICO</name>
<dbReference type="AlphaFoldDB" id="A0A1H8CJA7"/>
<protein>
    <submittedName>
        <fullName evidence="2">PH domain-containing protein</fullName>
    </submittedName>
</protein>
<evidence type="ECO:0000313" key="3">
    <source>
        <dbReference type="Proteomes" id="UP000297654"/>
    </source>
</evidence>
<gene>
    <name evidence="2" type="ORF">E3O10_11025</name>
</gene>
<keyword evidence="3" id="KW-1185">Reference proteome</keyword>
<dbReference type="InterPro" id="IPR005182">
    <property type="entry name" value="YdbS-like_PH"/>
</dbReference>
<evidence type="ECO:0000259" key="1">
    <source>
        <dbReference type="Pfam" id="PF03703"/>
    </source>
</evidence>
<feature type="domain" description="YdbS-like PH" evidence="1">
    <location>
        <begin position="85"/>
        <end position="156"/>
    </location>
</feature>
<organism evidence="2 3">
    <name type="scientific">Cryobacterium luteum</name>
    <dbReference type="NCBI Taxonomy" id="1424661"/>
    <lineage>
        <taxon>Bacteria</taxon>
        <taxon>Bacillati</taxon>
        <taxon>Actinomycetota</taxon>
        <taxon>Actinomycetes</taxon>
        <taxon>Micrococcales</taxon>
        <taxon>Microbacteriaceae</taxon>
        <taxon>Cryobacterium</taxon>
    </lineage>
</organism>
<comment type="caution">
    <text evidence="2">The sequence shown here is derived from an EMBL/GenBank/DDBJ whole genome shotgun (WGS) entry which is preliminary data.</text>
</comment>
<reference evidence="2 3" key="1">
    <citation type="submission" date="2019-03" db="EMBL/GenBank/DDBJ databases">
        <title>Genomics of glacier-inhabiting Cryobacterium strains.</title>
        <authorList>
            <person name="Liu Q."/>
            <person name="Xin Y.-H."/>
        </authorList>
    </citation>
    <scope>NUCLEOTIDE SEQUENCE [LARGE SCALE GENOMIC DNA]</scope>
    <source>
        <strain evidence="2 3">Hh15</strain>
    </source>
</reference>
<dbReference type="EMBL" id="SOFF01000030">
    <property type="protein sequence ID" value="TFB89379.1"/>
    <property type="molecule type" value="Genomic_DNA"/>
</dbReference>
<dbReference type="PANTHER" id="PTHR37938:SF1">
    <property type="entry name" value="BLL0215 PROTEIN"/>
    <property type="match status" value="1"/>
</dbReference>
<proteinExistence type="predicted"/>
<dbReference type="Proteomes" id="UP000297654">
    <property type="component" value="Unassembled WGS sequence"/>
</dbReference>
<dbReference type="PANTHER" id="PTHR37938">
    <property type="entry name" value="BLL0215 PROTEIN"/>
    <property type="match status" value="1"/>
</dbReference>
<dbReference type="STRING" id="1424661.SAMN05216281_102400"/>
<dbReference type="RefSeq" id="WP_092107528.1">
    <property type="nucleotide sequence ID" value="NZ_FOCN01000002.1"/>
</dbReference>
<accession>A0A1H8CJA7</accession>
<evidence type="ECO:0000313" key="2">
    <source>
        <dbReference type="EMBL" id="TFB89379.1"/>
    </source>
</evidence>
<dbReference type="OrthoDB" id="4990503at2"/>
<dbReference type="Pfam" id="PF03703">
    <property type="entry name" value="bPH_2"/>
    <property type="match status" value="1"/>
</dbReference>